<name>X1G8C9_9ZZZZ</name>
<feature type="non-terminal residue" evidence="1">
    <location>
        <position position="1"/>
    </location>
</feature>
<comment type="caution">
    <text evidence="1">The sequence shown here is derived from an EMBL/GenBank/DDBJ whole genome shotgun (WGS) entry which is preliminary data.</text>
</comment>
<protein>
    <submittedName>
        <fullName evidence="1">Uncharacterized protein</fullName>
    </submittedName>
</protein>
<gene>
    <name evidence="1" type="ORF">S01H4_66996</name>
</gene>
<organism evidence="1">
    <name type="scientific">marine sediment metagenome</name>
    <dbReference type="NCBI Taxonomy" id="412755"/>
    <lineage>
        <taxon>unclassified sequences</taxon>
        <taxon>metagenomes</taxon>
        <taxon>ecological metagenomes</taxon>
    </lineage>
</organism>
<sequence length="52" mass="5711">YFPETKELSLSGRIVTDKGKAPVTYARIHLALLGNNPGYIGTAVDKAGRFRF</sequence>
<evidence type="ECO:0000313" key="1">
    <source>
        <dbReference type="EMBL" id="GAH29303.1"/>
    </source>
</evidence>
<accession>X1G8C9</accession>
<proteinExistence type="predicted"/>
<reference evidence="1" key="1">
    <citation type="journal article" date="2014" name="Front. Microbiol.">
        <title>High frequency of phylogenetically diverse reductive dehalogenase-homologous genes in deep subseafloor sedimentary metagenomes.</title>
        <authorList>
            <person name="Kawai M."/>
            <person name="Futagami T."/>
            <person name="Toyoda A."/>
            <person name="Takaki Y."/>
            <person name="Nishi S."/>
            <person name="Hori S."/>
            <person name="Arai W."/>
            <person name="Tsubouchi T."/>
            <person name="Morono Y."/>
            <person name="Uchiyama I."/>
            <person name="Ito T."/>
            <person name="Fujiyama A."/>
            <person name="Inagaki F."/>
            <person name="Takami H."/>
        </authorList>
    </citation>
    <scope>NUCLEOTIDE SEQUENCE</scope>
    <source>
        <strain evidence="1">Expedition CK06-06</strain>
    </source>
</reference>
<dbReference type="AlphaFoldDB" id="X1G8C9"/>
<feature type="non-terminal residue" evidence="1">
    <location>
        <position position="52"/>
    </location>
</feature>
<dbReference type="EMBL" id="BART01041830">
    <property type="protein sequence ID" value="GAH29303.1"/>
    <property type="molecule type" value="Genomic_DNA"/>
</dbReference>